<dbReference type="RefSeq" id="XP_022458657.1">
    <property type="nucleotide sequence ID" value="XM_022602898.1"/>
</dbReference>
<dbReference type="GO" id="GO:0003723">
    <property type="term" value="F:RNA binding"/>
    <property type="evidence" value="ECO:0007669"/>
    <property type="project" value="UniProtKB-UniRule"/>
</dbReference>
<dbReference type="STRING" id="1382522.W6MK20"/>
<dbReference type="InterPro" id="IPR012677">
    <property type="entry name" value="Nucleotide-bd_a/b_plait_sf"/>
</dbReference>
<dbReference type="SMART" id="SM00360">
    <property type="entry name" value="RRM"/>
    <property type="match status" value="1"/>
</dbReference>
<feature type="compositionally biased region" description="Basic and acidic residues" evidence="3">
    <location>
        <begin position="138"/>
        <end position="154"/>
    </location>
</feature>
<accession>W6MK20</accession>
<feature type="domain" description="RRM" evidence="4">
    <location>
        <begin position="5"/>
        <end position="80"/>
    </location>
</feature>
<dbReference type="Pfam" id="PF00076">
    <property type="entry name" value="RRM_1"/>
    <property type="match status" value="1"/>
</dbReference>
<reference evidence="5" key="1">
    <citation type="submission" date="2013-12" db="EMBL/GenBank/DDBJ databases">
        <authorList>
            <person name="Genoscope - CEA"/>
        </authorList>
    </citation>
    <scope>NUCLEOTIDE SEQUENCE</scope>
    <source>
        <strain evidence="5">CBS 1993</strain>
    </source>
</reference>
<dbReference type="InterPro" id="IPR035979">
    <property type="entry name" value="RBD_domain_sf"/>
</dbReference>
<dbReference type="Gene3D" id="3.30.70.330">
    <property type="match status" value="1"/>
</dbReference>
<dbReference type="EMBL" id="HG793127">
    <property type="protein sequence ID" value="CDK26656.1"/>
    <property type="molecule type" value="Genomic_DNA"/>
</dbReference>
<dbReference type="InterPro" id="IPR051847">
    <property type="entry name" value="RNA_proc/Spliceosome_comp"/>
</dbReference>
<feature type="compositionally biased region" description="Basic residues" evidence="3">
    <location>
        <begin position="155"/>
        <end position="176"/>
    </location>
</feature>
<gene>
    <name evidence="5" type="ORF">KUCA_T00002629001</name>
</gene>
<dbReference type="GO" id="GO:0005686">
    <property type="term" value="C:U2 snRNP"/>
    <property type="evidence" value="ECO:0007669"/>
    <property type="project" value="EnsemblFungi"/>
</dbReference>
<dbReference type="PANTHER" id="PTHR45880:SF1">
    <property type="entry name" value="RNA-BINDING MOTIF PROTEIN, X-LINKED 2"/>
    <property type="match status" value="1"/>
</dbReference>
<feature type="region of interest" description="Disordered" evidence="3">
    <location>
        <begin position="111"/>
        <end position="182"/>
    </location>
</feature>
<feature type="compositionally biased region" description="Acidic residues" evidence="3">
    <location>
        <begin position="117"/>
        <end position="133"/>
    </location>
</feature>
<evidence type="ECO:0000256" key="1">
    <source>
        <dbReference type="ARBA" id="ARBA00022884"/>
    </source>
</evidence>
<proteinExistence type="predicted"/>
<dbReference type="Proteomes" id="UP000019384">
    <property type="component" value="Unassembled WGS sequence"/>
</dbReference>
<evidence type="ECO:0000313" key="6">
    <source>
        <dbReference type="Proteomes" id="UP000019384"/>
    </source>
</evidence>
<dbReference type="HOGENOM" id="CLU_045495_2_2_1"/>
<dbReference type="InterPro" id="IPR000504">
    <property type="entry name" value="RRM_dom"/>
</dbReference>
<evidence type="ECO:0000259" key="4">
    <source>
        <dbReference type="PROSITE" id="PS50102"/>
    </source>
</evidence>
<dbReference type="GO" id="GO:0000398">
    <property type="term" value="P:mRNA splicing, via spliceosome"/>
    <property type="evidence" value="ECO:0007669"/>
    <property type="project" value="TreeGrafter"/>
</dbReference>
<keyword evidence="1 2" id="KW-0694">RNA-binding</keyword>
<organism evidence="5 6">
    <name type="scientific">Kuraishia capsulata CBS 1993</name>
    <dbReference type="NCBI Taxonomy" id="1382522"/>
    <lineage>
        <taxon>Eukaryota</taxon>
        <taxon>Fungi</taxon>
        <taxon>Dikarya</taxon>
        <taxon>Ascomycota</taxon>
        <taxon>Saccharomycotina</taxon>
        <taxon>Pichiomycetes</taxon>
        <taxon>Pichiales</taxon>
        <taxon>Pichiaceae</taxon>
        <taxon>Kuraishia</taxon>
    </lineage>
</organism>
<dbReference type="PROSITE" id="PS50102">
    <property type="entry name" value="RRM"/>
    <property type="match status" value="1"/>
</dbReference>
<evidence type="ECO:0000256" key="3">
    <source>
        <dbReference type="SAM" id="MobiDB-lite"/>
    </source>
</evidence>
<reference evidence="5" key="2">
    <citation type="submission" date="2014-02" db="EMBL/GenBank/DDBJ databases">
        <title>Complete DNA sequence of /Kuraishia capsulata/ illustrates novel genomic features among budding yeasts (/Saccharomycotina/).</title>
        <authorList>
            <person name="Morales L."/>
            <person name="Noel B."/>
            <person name="Porcel B."/>
            <person name="Marcet-Houben M."/>
            <person name="Hullo M-F."/>
            <person name="Sacerdot C."/>
            <person name="Tekaia F."/>
            <person name="Leh-Louis V."/>
            <person name="Despons L."/>
            <person name="Khanna V."/>
            <person name="Aury J-M."/>
            <person name="Barbe V."/>
            <person name="Couloux A."/>
            <person name="Labadie K."/>
            <person name="Pelletier E."/>
            <person name="Souciet J-L."/>
            <person name="Boekhout T."/>
            <person name="Gabaldon T."/>
            <person name="Wincker P."/>
            <person name="Dujon B."/>
        </authorList>
    </citation>
    <scope>NUCLEOTIDE SEQUENCE</scope>
    <source>
        <strain evidence="5">CBS 1993</strain>
    </source>
</reference>
<sequence>MPIPLIGGLPFDLTEGDVLIIFSQYGVPVFVKLMRDSETGASKGFAFLKYEDVRSTVLAVDNLNGAKVLGRVLRVDHTRFDPNKHDNEREDVSRMWDEAIAKDMAENDFASAKERKEEEEERLQLENPEDDVFADPMKNFEKKSSEHKDDDPGHSHRPHRSHKSHKSHSSHRTHSHSRGEDQ</sequence>
<dbReference type="GO" id="GO:0071013">
    <property type="term" value="C:catalytic step 2 spliceosome"/>
    <property type="evidence" value="ECO:0007669"/>
    <property type="project" value="TreeGrafter"/>
</dbReference>
<evidence type="ECO:0000313" key="5">
    <source>
        <dbReference type="EMBL" id="CDK26656.1"/>
    </source>
</evidence>
<dbReference type="GeneID" id="34520045"/>
<dbReference type="AlphaFoldDB" id="W6MK20"/>
<protein>
    <recommendedName>
        <fullName evidence="4">RRM domain-containing protein</fullName>
    </recommendedName>
</protein>
<dbReference type="SUPFAM" id="SSF54928">
    <property type="entry name" value="RNA-binding domain, RBD"/>
    <property type="match status" value="1"/>
</dbReference>
<dbReference type="GO" id="GO:0071011">
    <property type="term" value="C:precatalytic spliceosome"/>
    <property type="evidence" value="ECO:0007669"/>
    <property type="project" value="TreeGrafter"/>
</dbReference>
<keyword evidence="6" id="KW-1185">Reference proteome</keyword>
<evidence type="ECO:0000256" key="2">
    <source>
        <dbReference type="PROSITE-ProRule" id="PRU00176"/>
    </source>
</evidence>
<dbReference type="OrthoDB" id="2573941at2759"/>
<name>W6MK20_9ASCO</name>
<dbReference type="PANTHER" id="PTHR45880">
    <property type="entry name" value="RNA-BINDING MOTIF PROTEIN, X-LINKED 2"/>
    <property type="match status" value="1"/>
</dbReference>